<dbReference type="SUPFAM" id="SSF51905">
    <property type="entry name" value="FAD/NAD(P)-binding domain"/>
    <property type="match status" value="1"/>
</dbReference>
<dbReference type="InterPro" id="IPR003953">
    <property type="entry name" value="FAD-dep_OxRdtase_2_FAD-bd"/>
</dbReference>
<dbReference type="PANTHER" id="PTHR43400">
    <property type="entry name" value="FUMARATE REDUCTASE"/>
    <property type="match status" value="1"/>
</dbReference>
<dbReference type="InterPro" id="IPR027477">
    <property type="entry name" value="Succ_DH/fumarate_Rdtase_cat_sf"/>
</dbReference>
<dbReference type="Proteomes" id="UP001320544">
    <property type="component" value="Chromosome"/>
</dbReference>
<organism evidence="7 8">
    <name type="scientific">Raoultibacter timonensis</name>
    <dbReference type="NCBI Taxonomy" id="1907662"/>
    <lineage>
        <taxon>Bacteria</taxon>
        <taxon>Bacillati</taxon>
        <taxon>Actinomycetota</taxon>
        <taxon>Coriobacteriia</taxon>
        <taxon>Eggerthellales</taxon>
        <taxon>Eggerthellaceae</taxon>
        <taxon>Raoultibacter</taxon>
    </lineage>
</organism>
<evidence type="ECO:0000313" key="7">
    <source>
        <dbReference type="EMBL" id="BDE95749.1"/>
    </source>
</evidence>
<sequence>MPKKNTLSRRSFIGLGATAAIAAGAAGLAGCSPAPTGSGDKASAAGDAAAEQSEAIGFGGGGGNTTMGYGRIQNPSFMTAPQALSESDATEVQEAEVIVLGAGNAGCAAAASCADHNLSTIVLEKLPTVQGRGGGIGLCNTKFTKSYGESIGQDLTVNIPEAQHLWVRSCGSRVNEALVSLWFNKSGEAGDWLIDKAAEYGVEPDSFRAYAPKAIIPESFSYHQFHKTDATPEWPAECSYFQATNVLYVDSQDASKHDKPATYRFETTATQLLKEGDKVTGVFATDKDGNVLLFKASKGVVIATGGIHDDPEMVDYYCEENVHHVLECQNTPVGYSTGDGIKMGLWAGGTVQDGPFPLMLHPQAGLQFHGAFMFLNMEGERFMNEATWVQGKSMNVMHQTDDIAWSIFDADFGEQNVKTLEFSGGGGMFWDTMGGDVGAPFVAQDYIDFVNTGLEADDGKVFKADTLDELAELTGIPADKLKASVARYNEIAAAGSDDDFHKQQEYLFPVEKAPFYAAKVGVALLAIVGGLKINTDMQVLDANRQPIEGLYATGNASGDIYAVDYPINMAGNSNGRALTWGYLLGDILSK</sequence>
<protein>
    <submittedName>
        <fullName evidence="7">FAD-binding dehydrogenase</fullName>
    </submittedName>
</protein>
<feature type="domain" description="FAD-dependent oxidoreductase 2 FAD-binding" evidence="6">
    <location>
        <begin position="97"/>
        <end position="561"/>
    </location>
</feature>
<dbReference type="Pfam" id="PF00890">
    <property type="entry name" value="FAD_binding_2"/>
    <property type="match status" value="1"/>
</dbReference>
<dbReference type="InterPro" id="IPR050315">
    <property type="entry name" value="FAD-oxidoreductase_2"/>
</dbReference>
<dbReference type="Gene3D" id="3.90.700.10">
    <property type="entry name" value="Succinate dehydrogenase/fumarate reductase flavoprotein, catalytic domain"/>
    <property type="match status" value="1"/>
</dbReference>
<evidence type="ECO:0000256" key="3">
    <source>
        <dbReference type="ARBA" id="ARBA00022827"/>
    </source>
</evidence>
<keyword evidence="2" id="KW-0285">Flavoprotein</keyword>
<evidence type="ECO:0000313" key="8">
    <source>
        <dbReference type="Proteomes" id="UP001320544"/>
    </source>
</evidence>
<accession>A0ABN6MCN4</accession>
<dbReference type="RefSeq" id="WP_244412020.1">
    <property type="nucleotide sequence ID" value="NZ_AP025564.1"/>
</dbReference>
<evidence type="ECO:0000256" key="1">
    <source>
        <dbReference type="ARBA" id="ARBA00001974"/>
    </source>
</evidence>
<dbReference type="EMBL" id="AP025564">
    <property type="protein sequence ID" value="BDE95749.1"/>
    <property type="molecule type" value="Genomic_DNA"/>
</dbReference>
<dbReference type="SUPFAM" id="SSF56425">
    <property type="entry name" value="Succinate dehydrogenase/fumarate reductase flavoprotein, catalytic domain"/>
    <property type="match status" value="1"/>
</dbReference>
<feature type="signal peptide" evidence="5">
    <location>
        <begin position="1"/>
        <end position="22"/>
    </location>
</feature>
<keyword evidence="8" id="KW-1185">Reference proteome</keyword>
<keyword evidence="4" id="KW-0560">Oxidoreductase</keyword>
<name>A0ABN6MCN4_9ACTN</name>
<keyword evidence="5" id="KW-0732">Signal</keyword>
<keyword evidence="3" id="KW-0274">FAD</keyword>
<dbReference type="InterPro" id="IPR006311">
    <property type="entry name" value="TAT_signal"/>
</dbReference>
<comment type="cofactor">
    <cofactor evidence="1">
        <name>FAD</name>
        <dbReference type="ChEBI" id="CHEBI:57692"/>
    </cofactor>
</comment>
<evidence type="ECO:0000256" key="2">
    <source>
        <dbReference type="ARBA" id="ARBA00022630"/>
    </source>
</evidence>
<dbReference type="PROSITE" id="PS51257">
    <property type="entry name" value="PROKAR_LIPOPROTEIN"/>
    <property type="match status" value="1"/>
</dbReference>
<evidence type="ECO:0000256" key="4">
    <source>
        <dbReference type="ARBA" id="ARBA00023002"/>
    </source>
</evidence>
<dbReference type="PROSITE" id="PS51318">
    <property type="entry name" value="TAT"/>
    <property type="match status" value="1"/>
</dbReference>
<gene>
    <name evidence="7" type="ORF">CE91St30_10820</name>
</gene>
<dbReference type="Gene3D" id="3.50.50.60">
    <property type="entry name" value="FAD/NAD(P)-binding domain"/>
    <property type="match status" value="1"/>
</dbReference>
<proteinExistence type="predicted"/>
<reference evidence="7 8" key="1">
    <citation type="submission" date="2022-01" db="EMBL/GenBank/DDBJ databases">
        <title>Novel bile acid biosynthetic pathways are enriched in the microbiome of centenarians.</title>
        <authorList>
            <person name="Sato Y."/>
            <person name="Atarashi K."/>
            <person name="Plichta R.D."/>
            <person name="Arai Y."/>
            <person name="Sasajima S."/>
            <person name="Kearney M.S."/>
            <person name="Suda W."/>
            <person name="Takeshita K."/>
            <person name="Sasaki T."/>
            <person name="Okamoto S."/>
            <person name="Skelly N.A."/>
            <person name="Okamura Y."/>
            <person name="Vlamakis H."/>
            <person name="Li Y."/>
            <person name="Tanoue T."/>
            <person name="Takei H."/>
            <person name="Nittono H."/>
            <person name="Narushima S."/>
            <person name="Irie J."/>
            <person name="Itoh H."/>
            <person name="Moriya K."/>
            <person name="Sugiura Y."/>
            <person name="Suematsu M."/>
            <person name="Moritoki N."/>
            <person name="Shibata S."/>
            <person name="Littman R.D."/>
            <person name="Fischbach A.M."/>
            <person name="Uwamino Y."/>
            <person name="Inoue T."/>
            <person name="Honda A."/>
            <person name="Hattori M."/>
            <person name="Murai T."/>
            <person name="Xavier J.R."/>
            <person name="Hirose N."/>
            <person name="Honda K."/>
        </authorList>
    </citation>
    <scope>NUCLEOTIDE SEQUENCE [LARGE SCALE GENOMIC DNA]</scope>
    <source>
        <strain evidence="7 8">CE91-St30</strain>
    </source>
</reference>
<feature type="chain" id="PRO_5046257445" evidence="5">
    <location>
        <begin position="23"/>
        <end position="590"/>
    </location>
</feature>
<dbReference type="PANTHER" id="PTHR43400:SF10">
    <property type="entry name" value="3-OXOSTEROID 1-DEHYDROGENASE"/>
    <property type="match status" value="1"/>
</dbReference>
<dbReference type="InterPro" id="IPR036188">
    <property type="entry name" value="FAD/NAD-bd_sf"/>
</dbReference>
<evidence type="ECO:0000259" key="6">
    <source>
        <dbReference type="Pfam" id="PF00890"/>
    </source>
</evidence>
<evidence type="ECO:0000256" key="5">
    <source>
        <dbReference type="SAM" id="SignalP"/>
    </source>
</evidence>